<name>A0A846MUE3_9PROT</name>
<evidence type="ECO:0000256" key="5">
    <source>
        <dbReference type="SAM" id="Phobius"/>
    </source>
</evidence>
<protein>
    <submittedName>
        <fullName evidence="6">MFS family permease</fullName>
    </submittedName>
</protein>
<dbReference type="Pfam" id="PF07690">
    <property type="entry name" value="MFS_1"/>
    <property type="match status" value="1"/>
</dbReference>
<evidence type="ECO:0000313" key="7">
    <source>
        <dbReference type="Proteomes" id="UP000570514"/>
    </source>
</evidence>
<dbReference type="EMBL" id="JAASRM010000001">
    <property type="protein sequence ID" value="NIK86966.1"/>
    <property type="molecule type" value="Genomic_DNA"/>
</dbReference>
<feature type="transmembrane region" description="Helical" evidence="5">
    <location>
        <begin position="329"/>
        <end position="349"/>
    </location>
</feature>
<dbReference type="GO" id="GO:0022857">
    <property type="term" value="F:transmembrane transporter activity"/>
    <property type="evidence" value="ECO:0007669"/>
    <property type="project" value="InterPro"/>
</dbReference>
<dbReference type="RefSeq" id="WP_167080131.1">
    <property type="nucleotide sequence ID" value="NZ_BAAADC010000001.1"/>
</dbReference>
<feature type="transmembrane region" description="Helical" evidence="5">
    <location>
        <begin position="204"/>
        <end position="222"/>
    </location>
</feature>
<gene>
    <name evidence="6" type="ORF">FHS83_000284</name>
</gene>
<evidence type="ECO:0000256" key="4">
    <source>
        <dbReference type="ARBA" id="ARBA00023136"/>
    </source>
</evidence>
<feature type="transmembrane region" description="Helical" evidence="5">
    <location>
        <begin position="163"/>
        <end position="183"/>
    </location>
</feature>
<keyword evidence="2 5" id="KW-0812">Transmembrane</keyword>
<dbReference type="AlphaFoldDB" id="A0A846MUE3"/>
<dbReference type="InterPro" id="IPR051788">
    <property type="entry name" value="MFS_Transporter"/>
</dbReference>
<evidence type="ECO:0000256" key="2">
    <source>
        <dbReference type="ARBA" id="ARBA00022692"/>
    </source>
</evidence>
<dbReference type="PANTHER" id="PTHR23514:SF13">
    <property type="entry name" value="INNER MEMBRANE PROTEIN YBJJ"/>
    <property type="match status" value="1"/>
</dbReference>
<feature type="transmembrane region" description="Helical" evidence="5">
    <location>
        <begin position="138"/>
        <end position="157"/>
    </location>
</feature>
<keyword evidence="7" id="KW-1185">Reference proteome</keyword>
<dbReference type="GO" id="GO:0016020">
    <property type="term" value="C:membrane"/>
    <property type="evidence" value="ECO:0007669"/>
    <property type="project" value="UniProtKB-SubCell"/>
</dbReference>
<feature type="transmembrane region" description="Helical" evidence="5">
    <location>
        <begin position="37"/>
        <end position="59"/>
    </location>
</feature>
<feature type="transmembrane region" description="Helical" evidence="5">
    <location>
        <begin position="268"/>
        <end position="291"/>
    </location>
</feature>
<dbReference type="InterPro" id="IPR036259">
    <property type="entry name" value="MFS_trans_sf"/>
</dbReference>
<keyword evidence="4 5" id="KW-0472">Membrane</keyword>
<dbReference type="PANTHER" id="PTHR23514">
    <property type="entry name" value="BYPASS OF STOP CODON PROTEIN 6"/>
    <property type="match status" value="1"/>
</dbReference>
<feature type="transmembrane region" description="Helical" evidence="5">
    <location>
        <begin position="242"/>
        <end position="261"/>
    </location>
</feature>
<dbReference type="Gene3D" id="1.20.1250.20">
    <property type="entry name" value="MFS general substrate transporter like domains"/>
    <property type="match status" value="1"/>
</dbReference>
<keyword evidence="3 5" id="KW-1133">Transmembrane helix</keyword>
<comment type="subcellular location">
    <subcellularLocation>
        <location evidence="1">Membrane</location>
        <topology evidence="1">Multi-pass membrane protein</topology>
    </subcellularLocation>
</comment>
<evidence type="ECO:0000256" key="1">
    <source>
        <dbReference type="ARBA" id="ARBA00004141"/>
    </source>
</evidence>
<dbReference type="Proteomes" id="UP000570514">
    <property type="component" value="Unassembled WGS sequence"/>
</dbReference>
<feature type="transmembrane region" description="Helical" evidence="5">
    <location>
        <begin position="98"/>
        <end position="117"/>
    </location>
</feature>
<feature type="transmembrane region" description="Helical" evidence="5">
    <location>
        <begin position="12"/>
        <end position="31"/>
    </location>
</feature>
<feature type="transmembrane region" description="Helical" evidence="5">
    <location>
        <begin position="355"/>
        <end position="374"/>
    </location>
</feature>
<evidence type="ECO:0000256" key="3">
    <source>
        <dbReference type="ARBA" id="ARBA00022989"/>
    </source>
</evidence>
<accession>A0A846MUE3</accession>
<sequence>MPRPLIAARWSTFVMYLVNGFGFGAWTTAIAPLKAELGLSSAQLSLALLSTTIGGIAALQPASHLIQKLGGTGRATYVMSFAWVLALAVLVLPPNLPLLMVTCAFFGATICLMDVAMNAHASRVEIEWGAAIMSSFHAGFSLGGLLGTGFGALMLMLHVPTHLLTVPASLVVAALSLVAVPYLGPGDTTKHESGPIFRLPEKSIALLAVILSLCFLSEGAMADWSGIYLTSLGETPARAAAGYAAFSATMVMGRLVGDLIVRRLGRTLVISAGAAFAAVGLVLATAFPVFWVIVGGFALVGAGLSNVVPCVFSAAAARASSPAAGIAEVSSAGAGGFLSGPPLIGAVAARHGMQAGIGVIAVAATLAALAATRLKGEAKA</sequence>
<reference evidence="6 7" key="1">
    <citation type="submission" date="2020-03" db="EMBL/GenBank/DDBJ databases">
        <title>Genomic Encyclopedia of Type Strains, Phase IV (KMG-IV): sequencing the most valuable type-strain genomes for metagenomic binning, comparative biology and taxonomic classification.</title>
        <authorList>
            <person name="Goeker M."/>
        </authorList>
    </citation>
    <scope>NUCLEOTIDE SEQUENCE [LARGE SCALE GENOMIC DNA]</scope>
    <source>
        <strain evidence="6 7">DSM 19867</strain>
    </source>
</reference>
<dbReference type="InterPro" id="IPR011701">
    <property type="entry name" value="MFS"/>
</dbReference>
<proteinExistence type="predicted"/>
<dbReference type="SUPFAM" id="SSF103473">
    <property type="entry name" value="MFS general substrate transporter"/>
    <property type="match status" value="1"/>
</dbReference>
<feature type="transmembrane region" description="Helical" evidence="5">
    <location>
        <begin position="297"/>
        <end position="317"/>
    </location>
</feature>
<feature type="transmembrane region" description="Helical" evidence="5">
    <location>
        <begin position="71"/>
        <end position="92"/>
    </location>
</feature>
<comment type="caution">
    <text evidence="6">The sequence shown here is derived from an EMBL/GenBank/DDBJ whole genome shotgun (WGS) entry which is preliminary data.</text>
</comment>
<evidence type="ECO:0000313" key="6">
    <source>
        <dbReference type="EMBL" id="NIK86966.1"/>
    </source>
</evidence>
<organism evidence="6 7">
    <name type="scientific">Rhizomicrobium palustre</name>
    <dbReference type="NCBI Taxonomy" id="189966"/>
    <lineage>
        <taxon>Bacteria</taxon>
        <taxon>Pseudomonadati</taxon>
        <taxon>Pseudomonadota</taxon>
        <taxon>Alphaproteobacteria</taxon>
        <taxon>Micropepsales</taxon>
        <taxon>Micropepsaceae</taxon>
        <taxon>Rhizomicrobium</taxon>
    </lineage>
</organism>